<protein>
    <submittedName>
        <fullName evidence="1">Uncharacterized protein</fullName>
    </submittedName>
</protein>
<organism evidence="1 2">
    <name type="scientific">Pipistrellus nathusii</name>
    <name type="common">Nathusius' pipistrelle</name>
    <dbReference type="NCBI Taxonomy" id="59473"/>
    <lineage>
        <taxon>Eukaryota</taxon>
        <taxon>Metazoa</taxon>
        <taxon>Chordata</taxon>
        <taxon>Craniata</taxon>
        <taxon>Vertebrata</taxon>
        <taxon>Euteleostomi</taxon>
        <taxon>Mammalia</taxon>
        <taxon>Eutheria</taxon>
        <taxon>Laurasiatheria</taxon>
        <taxon>Chiroptera</taxon>
        <taxon>Yangochiroptera</taxon>
        <taxon>Vespertilionidae</taxon>
        <taxon>Pipistrellus</taxon>
    </lineage>
</organism>
<gene>
    <name evidence="1" type="ORF">MPIPNATIZW_LOCUS16505</name>
</gene>
<accession>A0ABP0AD88</accession>
<dbReference type="Proteomes" id="UP001314169">
    <property type="component" value="Chromosome 8"/>
</dbReference>
<evidence type="ECO:0000313" key="1">
    <source>
        <dbReference type="EMBL" id="CAK6448199.1"/>
    </source>
</evidence>
<reference evidence="1" key="1">
    <citation type="submission" date="2023-12" db="EMBL/GenBank/DDBJ databases">
        <authorList>
            <person name="Brown T."/>
        </authorList>
    </citation>
    <scope>NUCLEOTIDE SEQUENCE</scope>
</reference>
<proteinExistence type="predicted"/>
<dbReference type="EMBL" id="OY882865">
    <property type="protein sequence ID" value="CAK6448199.1"/>
    <property type="molecule type" value="Genomic_DNA"/>
</dbReference>
<sequence length="107" mass="12378">MDKIIFWPYLCFEIMNGMCSLLFTVLEAAPEGQPCISVFSTASKEEELVKVETEPMLPPDCAKKWRLHVYNVPKITQLTGIRKTLLFICLLPKLHSFLCDMFPLLRR</sequence>
<evidence type="ECO:0000313" key="2">
    <source>
        <dbReference type="Proteomes" id="UP001314169"/>
    </source>
</evidence>
<keyword evidence="2" id="KW-1185">Reference proteome</keyword>
<name>A0ABP0AD88_PIPNA</name>